<sequence>MRRKTARPRCLSACGNPIAHRYYCPFTLEAFTQYNDTEHKCSDNIWLRPLQTYGVRPVQVIEGCTVSDSPTQNVPTQNPQAKSTDPAETAAREFGRVSEDGTVWVKDADGERAVGQFPDKLPEDPLSLYVRRFLDLQAQVELFEGRLPHLNSKEIDQTLSGLQEAVREPAVVGNVQALRERVAQLAEKAGQAKEAAKERRAAQKAEALSRRIQIVEEAEAVAAQDPARTQWKHSSQKLRDLLEQWKGEQRKGPRLDRPTEDGLWKRFSGARTVFDRHRRQFFSKLDASQAEAKKAKQDLVRRAEELSTSTDWGATAGAYRDLMNEWRRAGRASRKDDDALWERFRKAQQTFFDAKNAQNAALEQEFQQNLALKEKLLEKVEAILPVTDIEAAKAKLRPLQDEWDQIGHVPRADKSRIESRMRAVEDAIRKAEEDEWRRTDPETKARAQGMLGQLQTKLEDLSQQIDAAKAAGNTQELAKLQEAYNTSKQWFDQISPQA</sequence>
<dbReference type="Pfam" id="PF03993">
    <property type="entry name" value="DUF349"/>
    <property type="match status" value="3"/>
</dbReference>
<keyword evidence="1" id="KW-0175">Coiled coil</keyword>
<comment type="caution">
    <text evidence="3">The sequence shown here is derived from an EMBL/GenBank/DDBJ whole genome shotgun (WGS) entry which is preliminary data.</text>
</comment>
<keyword evidence="4" id="KW-1185">Reference proteome</keyword>
<accession>A0A2I1ILC0</accession>
<feature type="coiled-coil region" evidence="1">
    <location>
        <begin position="175"/>
        <end position="218"/>
    </location>
</feature>
<protein>
    <submittedName>
        <fullName evidence="3">DUF349 domain-containing protein</fullName>
    </submittedName>
</protein>
<gene>
    <name evidence="3" type="ORF">CYJ19_09250</name>
</gene>
<feature type="compositionally biased region" description="Polar residues" evidence="2">
    <location>
        <begin position="66"/>
        <end position="83"/>
    </location>
</feature>
<dbReference type="AlphaFoldDB" id="A0A2I1ILC0"/>
<evidence type="ECO:0000256" key="2">
    <source>
        <dbReference type="SAM" id="MobiDB-lite"/>
    </source>
</evidence>
<reference evidence="3 4" key="1">
    <citation type="submission" date="2017-12" db="EMBL/GenBank/DDBJ databases">
        <title>Phylogenetic diversity of female urinary microbiome.</title>
        <authorList>
            <person name="Thomas-White K."/>
            <person name="Wolfe A.J."/>
        </authorList>
    </citation>
    <scope>NUCLEOTIDE SEQUENCE [LARGE SCALE GENOMIC DNA]</scope>
    <source>
        <strain evidence="3 4">UMB0402</strain>
    </source>
</reference>
<dbReference type="Proteomes" id="UP000235122">
    <property type="component" value="Unassembled WGS sequence"/>
</dbReference>
<evidence type="ECO:0000313" key="4">
    <source>
        <dbReference type="Proteomes" id="UP000235122"/>
    </source>
</evidence>
<dbReference type="STRING" id="33007.HMPREF3198_02172"/>
<feature type="coiled-coil region" evidence="1">
    <location>
        <begin position="414"/>
        <end position="471"/>
    </location>
</feature>
<name>A0A2I1ILC0_9ACTO</name>
<proteinExistence type="predicted"/>
<evidence type="ECO:0000256" key="1">
    <source>
        <dbReference type="SAM" id="Coils"/>
    </source>
</evidence>
<dbReference type="InterPro" id="IPR007139">
    <property type="entry name" value="DUF349"/>
</dbReference>
<organism evidence="3 4">
    <name type="scientific">Winkia neuii</name>
    <dbReference type="NCBI Taxonomy" id="33007"/>
    <lineage>
        <taxon>Bacteria</taxon>
        <taxon>Bacillati</taxon>
        <taxon>Actinomycetota</taxon>
        <taxon>Actinomycetes</taxon>
        <taxon>Actinomycetales</taxon>
        <taxon>Actinomycetaceae</taxon>
        <taxon>Winkia</taxon>
    </lineage>
</organism>
<evidence type="ECO:0000313" key="3">
    <source>
        <dbReference type="EMBL" id="PKY71892.1"/>
    </source>
</evidence>
<feature type="region of interest" description="Disordered" evidence="2">
    <location>
        <begin position="66"/>
        <end position="88"/>
    </location>
</feature>
<dbReference type="EMBL" id="PKKO01000005">
    <property type="protein sequence ID" value="PKY71892.1"/>
    <property type="molecule type" value="Genomic_DNA"/>
</dbReference>